<dbReference type="GO" id="GO:0005634">
    <property type="term" value="C:nucleus"/>
    <property type="evidence" value="ECO:0007669"/>
    <property type="project" value="UniProtKB-SubCell"/>
</dbReference>
<reference evidence="6" key="1">
    <citation type="submission" date="2015-02" db="EMBL/GenBank/DDBJ databases">
        <title>A transcriptome of Wollemia nobilis - a relic of Gondwana.</title>
        <authorList>
            <person name="Chia J.Y."/>
            <person name="Leong Y.S."/>
            <person name="Abdul Karim S."/>
            <person name="Wan Azmi N."/>
            <person name="Hercus R."/>
            <person name="Croft L."/>
        </authorList>
    </citation>
    <scope>NUCLEOTIDE SEQUENCE</scope>
    <source>
        <strain evidence="6">MaeBrown</strain>
        <tissue evidence="6">Leaf</tissue>
    </source>
</reference>
<feature type="domain" description="NAC" evidence="5">
    <location>
        <begin position="9"/>
        <end position="115"/>
    </location>
</feature>
<evidence type="ECO:0000256" key="4">
    <source>
        <dbReference type="ARBA" id="ARBA00023242"/>
    </source>
</evidence>
<keyword evidence="4" id="KW-0539">Nucleus</keyword>
<dbReference type="InterPro" id="IPR003441">
    <property type="entry name" value="NAC-dom"/>
</dbReference>
<dbReference type="AlphaFoldDB" id="A0A0C9QMY3"/>
<dbReference type="GO" id="GO:0006355">
    <property type="term" value="P:regulation of DNA-templated transcription"/>
    <property type="evidence" value="ECO:0007669"/>
    <property type="project" value="InterPro"/>
</dbReference>
<evidence type="ECO:0000259" key="5">
    <source>
        <dbReference type="PROSITE" id="PS51005"/>
    </source>
</evidence>
<organism evidence="6">
    <name type="scientific">Wollemia nobilis</name>
    <dbReference type="NCBI Taxonomy" id="56998"/>
    <lineage>
        <taxon>Eukaryota</taxon>
        <taxon>Viridiplantae</taxon>
        <taxon>Streptophyta</taxon>
        <taxon>Embryophyta</taxon>
        <taxon>Tracheophyta</taxon>
        <taxon>Spermatophyta</taxon>
        <taxon>Pinopsida</taxon>
        <taxon>Pinidae</taxon>
        <taxon>Conifers II</taxon>
        <taxon>Araucariales</taxon>
        <taxon>Araucariaceae</taxon>
        <taxon>Wollemia</taxon>
    </lineage>
</organism>
<dbReference type="Gene3D" id="2.170.150.80">
    <property type="entry name" value="NAC domain"/>
    <property type="match status" value="1"/>
</dbReference>
<dbReference type="Pfam" id="PF02365">
    <property type="entry name" value="NAM"/>
    <property type="match status" value="1"/>
</dbReference>
<comment type="subcellular location">
    <subcellularLocation>
        <location evidence="1">Nucleus</location>
    </subcellularLocation>
</comment>
<dbReference type="PANTHER" id="PTHR31989">
    <property type="entry name" value="NAC DOMAIN-CONTAINING PROTEIN 82-RELATED"/>
    <property type="match status" value="1"/>
</dbReference>
<evidence type="ECO:0000313" key="6">
    <source>
        <dbReference type="EMBL" id="JAG86005.1"/>
    </source>
</evidence>
<keyword evidence="3" id="KW-0804">Transcription</keyword>
<evidence type="ECO:0000256" key="3">
    <source>
        <dbReference type="ARBA" id="ARBA00023163"/>
    </source>
</evidence>
<proteinExistence type="predicted"/>
<dbReference type="EMBL" id="GCHU01019987">
    <property type="protein sequence ID" value="JAG86005.1"/>
    <property type="molecule type" value="Transcribed_RNA"/>
</dbReference>
<accession>A0A0C9QMY3</accession>
<dbReference type="PROSITE" id="PS51005">
    <property type="entry name" value="NAC"/>
    <property type="match status" value="1"/>
</dbReference>
<protein>
    <submittedName>
        <fullName evidence="6">TSA: Wollemia nobilis Ref_Wollemi_Transcript_20116_922 transcribed RNA sequence</fullName>
    </submittedName>
</protein>
<name>A0A0C9QMY3_9CONI</name>
<evidence type="ECO:0000256" key="2">
    <source>
        <dbReference type="ARBA" id="ARBA00023015"/>
    </source>
</evidence>
<evidence type="ECO:0000256" key="1">
    <source>
        <dbReference type="ARBA" id="ARBA00004123"/>
    </source>
</evidence>
<dbReference type="GO" id="GO:0003677">
    <property type="term" value="F:DNA binding"/>
    <property type="evidence" value="ECO:0007669"/>
    <property type="project" value="InterPro"/>
</dbReference>
<keyword evidence="2" id="KW-0805">Transcription regulation</keyword>
<dbReference type="InterPro" id="IPR036093">
    <property type="entry name" value="NAC_dom_sf"/>
</dbReference>
<dbReference type="SUPFAM" id="SSF101941">
    <property type="entry name" value="NAC domain"/>
    <property type="match status" value="1"/>
</dbReference>
<sequence length="115" mass="12764">MEQGSRDSRSPEICSNLTDEDLIDYLAKYTYGLPLPSGVISEVDPYKFKPWDLPGAVKLGRDSKLYFFSPLNGKNSKGKTERATEAGYWEITGEYQTISGPSEAKGTRSCTFLVP</sequence>